<dbReference type="KEGG" id="mpp:MICPUCDRAFT_56410"/>
<organism evidence="2">
    <name type="scientific">Micromonas pusilla (strain CCMP1545)</name>
    <name type="common">Picoplanktonic green alga</name>
    <dbReference type="NCBI Taxonomy" id="564608"/>
    <lineage>
        <taxon>Eukaryota</taxon>
        <taxon>Viridiplantae</taxon>
        <taxon>Chlorophyta</taxon>
        <taxon>Mamiellophyceae</taxon>
        <taxon>Mamiellales</taxon>
        <taxon>Mamiellaceae</taxon>
        <taxon>Micromonas</taxon>
    </lineage>
</organism>
<dbReference type="GeneID" id="9682782"/>
<protein>
    <submittedName>
        <fullName evidence="1">Predicted protein</fullName>
    </submittedName>
</protein>
<accession>C1MM60</accession>
<gene>
    <name evidence="1" type="ORF">MICPUCDRAFT_56410</name>
</gene>
<reference evidence="1 2" key="1">
    <citation type="journal article" date="2009" name="Science">
        <title>Green evolution and dynamic adaptations revealed by genomes of the marine picoeukaryotes Micromonas.</title>
        <authorList>
            <person name="Worden A.Z."/>
            <person name="Lee J.H."/>
            <person name="Mock T."/>
            <person name="Rouze P."/>
            <person name="Simmons M.P."/>
            <person name="Aerts A.L."/>
            <person name="Allen A.E."/>
            <person name="Cuvelier M.L."/>
            <person name="Derelle E."/>
            <person name="Everett M.V."/>
            <person name="Foulon E."/>
            <person name="Grimwood J."/>
            <person name="Gundlach H."/>
            <person name="Henrissat B."/>
            <person name="Napoli C."/>
            <person name="McDonald S.M."/>
            <person name="Parker M.S."/>
            <person name="Rombauts S."/>
            <person name="Salamov A."/>
            <person name="Von Dassow P."/>
            <person name="Badger J.H."/>
            <person name="Coutinho P.M."/>
            <person name="Demir E."/>
            <person name="Dubchak I."/>
            <person name="Gentemann C."/>
            <person name="Eikrem W."/>
            <person name="Gready J.E."/>
            <person name="John U."/>
            <person name="Lanier W."/>
            <person name="Lindquist E.A."/>
            <person name="Lucas S."/>
            <person name="Mayer K.F."/>
            <person name="Moreau H."/>
            <person name="Not F."/>
            <person name="Otillar R."/>
            <person name="Panaud O."/>
            <person name="Pangilinan J."/>
            <person name="Paulsen I."/>
            <person name="Piegu B."/>
            <person name="Poliakov A."/>
            <person name="Robbens S."/>
            <person name="Schmutz J."/>
            <person name="Toulza E."/>
            <person name="Wyss T."/>
            <person name="Zelensky A."/>
            <person name="Zhou K."/>
            <person name="Armbrust E.V."/>
            <person name="Bhattacharya D."/>
            <person name="Goodenough U.W."/>
            <person name="Van de Peer Y."/>
            <person name="Grigoriev I.V."/>
        </authorList>
    </citation>
    <scope>NUCLEOTIDE SEQUENCE [LARGE SCALE GENOMIC DNA]</scope>
    <source>
        <strain evidence="1 2">CCMP1545</strain>
    </source>
</reference>
<dbReference type="InterPro" id="IPR052050">
    <property type="entry name" value="SecEffector_AnkRepeat"/>
</dbReference>
<dbReference type="PANTHER" id="PTHR46586:SF3">
    <property type="entry name" value="ANKYRIN REPEAT-CONTAINING PROTEIN"/>
    <property type="match status" value="1"/>
</dbReference>
<dbReference type="RefSeq" id="XP_003056878.1">
    <property type="nucleotide sequence ID" value="XM_003056832.1"/>
</dbReference>
<dbReference type="OrthoDB" id="549761at2759"/>
<dbReference type="Gene3D" id="1.25.40.20">
    <property type="entry name" value="Ankyrin repeat-containing domain"/>
    <property type="match status" value="1"/>
</dbReference>
<name>C1MM60_MICPC</name>
<dbReference type="Proteomes" id="UP000001876">
    <property type="component" value="Unassembled WGS sequence"/>
</dbReference>
<keyword evidence="2" id="KW-1185">Reference proteome</keyword>
<dbReference type="AlphaFoldDB" id="C1MM60"/>
<dbReference type="PANTHER" id="PTHR46586">
    <property type="entry name" value="ANKYRIN REPEAT-CONTAINING PROTEIN"/>
    <property type="match status" value="1"/>
</dbReference>
<sequence>MSEQERKLFELRKKQRRAREAALLAARRLRPRTRIAPTTLAIMQRDEIAKRKRDDGEHLPEEELDRVYGDGEALKERRRAGGLNALTNGLARRGDLNKLRWVHMHGYARFSWYACRNAAEGGHLHVLEWLHSVNCPWTANTCEKAAKGGHLEVLKFAVANGCECGDVLEIAFRSNRFDIFQWACENGCKPHAGAIDAAVYAGRLDIVKILHELGCKWGQNAIDCWTAACMGNLEILKWLHEHGCPWKSDTGDCANRFKHWDCLKYAIENGCPGSEKYVDKLPPEYRA</sequence>
<proteinExistence type="predicted"/>
<evidence type="ECO:0000313" key="1">
    <source>
        <dbReference type="EMBL" id="EEH58523.1"/>
    </source>
</evidence>
<evidence type="ECO:0000313" key="2">
    <source>
        <dbReference type="Proteomes" id="UP000001876"/>
    </source>
</evidence>
<dbReference type="SUPFAM" id="SSF48403">
    <property type="entry name" value="Ankyrin repeat"/>
    <property type="match status" value="1"/>
</dbReference>
<dbReference type="EMBL" id="GG663737">
    <property type="protein sequence ID" value="EEH58523.1"/>
    <property type="molecule type" value="Genomic_DNA"/>
</dbReference>
<dbReference type="InterPro" id="IPR036770">
    <property type="entry name" value="Ankyrin_rpt-contain_sf"/>
</dbReference>